<reference evidence="4 5" key="1">
    <citation type="submission" date="2024-06" db="EMBL/GenBank/DDBJ databases">
        <authorList>
            <person name="Kraege A."/>
            <person name="Thomma B."/>
        </authorList>
    </citation>
    <scope>NUCLEOTIDE SEQUENCE [LARGE SCALE GENOMIC DNA]</scope>
</reference>
<protein>
    <recommendedName>
        <fullName evidence="1">ATP-dependent DNA helicase</fullName>
        <ecNumber evidence="1">5.6.2.3</ecNumber>
    </recommendedName>
</protein>
<dbReference type="EMBL" id="CAXHTA020000004">
    <property type="protein sequence ID" value="CAL5220858.1"/>
    <property type="molecule type" value="Genomic_DNA"/>
</dbReference>
<dbReference type="CDD" id="cd18809">
    <property type="entry name" value="SF1_C_RecD"/>
    <property type="match status" value="1"/>
</dbReference>
<evidence type="ECO:0000313" key="5">
    <source>
        <dbReference type="Proteomes" id="UP001497392"/>
    </source>
</evidence>
<dbReference type="Gene3D" id="3.40.50.300">
    <property type="entry name" value="P-loop containing nucleotide triphosphate hydrolases"/>
    <property type="match status" value="2"/>
</dbReference>
<keyword evidence="1" id="KW-0347">Helicase</keyword>
<dbReference type="InterPro" id="IPR051055">
    <property type="entry name" value="PIF1_helicase"/>
</dbReference>
<keyword evidence="5" id="KW-1185">Reference proteome</keyword>
<dbReference type="PANTHER" id="PTHR47642">
    <property type="entry name" value="ATP-DEPENDENT DNA HELICASE"/>
    <property type="match status" value="1"/>
</dbReference>
<comment type="caution">
    <text evidence="4">The sequence shown here is derived from an EMBL/GenBank/DDBJ whole genome shotgun (WGS) entry which is preliminary data.</text>
</comment>
<comment type="cofactor">
    <cofactor evidence="1">
        <name>Mg(2+)</name>
        <dbReference type="ChEBI" id="CHEBI:18420"/>
    </cofactor>
</comment>
<evidence type="ECO:0000313" key="4">
    <source>
        <dbReference type="EMBL" id="CAL5220858.1"/>
    </source>
</evidence>
<dbReference type="InterPro" id="IPR003593">
    <property type="entry name" value="AAA+_ATPase"/>
</dbReference>
<keyword evidence="1" id="KW-0233">DNA recombination</keyword>
<evidence type="ECO:0000256" key="1">
    <source>
        <dbReference type="RuleBase" id="RU363044"/>
    </source>
</evidence>
<dbReference type="InterPro" id="IPR049163">
    <property type="entry name" value="Pif1-like_2B_dom"/>
</dbReference>
<organism evidence="4 5">
    <name type="scientific">Coccomyxa viridis</name>
    <dbReference type="NCBI Taxonomy" id="1274662"/>
    <lineage>
        <taxon>Eukaryota</taxon>
        <taxon>Viridiplantae</taxon>
        <taxon>Chlorophyta</taxon>
        <taxon>core chlorophytes</taxon>
        <taxon>Trebouxiophyceae</taxon>
        <taxon>Trebouxiophyceae incertae sedis</taxon>
        <taxon>Coccomyxaceae</taxon>
        <taxon>Coccomyxa</taxon>
    </lineage>
</organism>
<dbReference type="EC" id="5.6.2.3" evidence="1"/>
<dbReference type="CDD" id="cd18037">
    <property type="entry name" value="DEXSc_Pif1_like"/>
    <property type="match status" value="1"/>
</dbReference>
<dbReference type="InterPro" id="IPR010285">
    <property type="entry name" value="DNA_helicase_pif1-like_DEAD"/>
</dbReference>
<sequence length="507" mass="53893">MLAQVLLSGGEPLHLEKLRDAIHQSITGSARRPLAPRDPNVPRGPSVLGKRKADSMGAPSVSGASGISCSSLGATATSGSAAHRKQEVLEELAPLSVEQQSIADRVVAGHSVFFTGCAGTGKSLLLKHILRALPQATTYVTASTGLAASVLGGTTLNAFAGIGRASDLESMTKMASRPDAAQRWRRATTLIIDEISMVDATLFEHLEAVARHVRRSKAPFGGIQLVLTGDFHQLPPVAKGAAAMAARRFAFESECWASCVSSCMQLKKVFRQADRDFIDILARMRSGACTSQDLRELEAGCSRSLDLSDGILPTMLFTHCEDVEAVNAQRLAELPGDSVRFAAQDTGRTEALQACQSKASLELKAGAQVMLTRNVAPGRGLVNGARGIVQRFCGTSIRLPVVLFANGLETTVGKERWTIRSGTAVVATRTQVPLALGWALSVHKSQGMTLDRVEVNLAKAFEAGMAYVALSRARSLKGLRISGIINARSLRADPKVLAFYATLGSRR</sequence>
<proteinExistence type="inferred from homology"/>
<dbReference type="PANTHER" id="PTHR47642:SF7">
    <property type="entry name" value="ATP-DEPENDENT DNA HELICASE PIF1"/>
    <property type="match status" value="1"/>
</dbReference>
<feature type="domain" description="AAA+ ATPase" evidence="3">
    <location>
        <begin position="108"/>
        <end position="255"/>
    </location>
</feature>
<evidence type="ECO:0000256" key="2">
    <source>
        <dbReference type="SAM" id="MobiDB-lite"/>
    </source>
</evidence>
<dbReference type="Pfam" id="PF21530">
    <property type="entry name" value="Pif1_2B_dom"/>
    <property type="match status" value="1"/>
</dbReference>
<dbReference type="Proteomes" id="UP001497392">
    <property type="component" value="Unassembled WGS sequence"/>
</dbReference>
<name>A0ABP1FRT5_9CHLO</name>
<keyword evidence="1" id="KW-0234">DNA repair</keyword>
<comment type="catalytic activity">
    <reaction evidence="1">
        <text>ATP + H2O = ADP + phosphate + H(+)</text>
        <dbReference type="Rhea" id="RHEA:13065"/>
        <dbReference type="ChEBI" id="CHEBI:15377"/>
        <dbReference type="ChEBI" id="CHEBI:15378"/>
        <dbReference type="ChEBI" id="CHEBI:30616"/>
        <dbReference type="ChEBI" id="CHEBI:43474"/>
        <dbReference type="ChEBI" id="CHEBI:456216"/>
        <dbReference type="EC" id="5.6.2.3"/>
    </reaction>
</comment>
<dbReference type="Pfam" id="PF05970">
    <property type="entry name" value="PIF1"/>
    <property type="match status" value="1"/>
</dbReference>
<keyword evidence="1" id="KW-0378">Hydrolase</keyword>
<dbReference type="SMART" id="SM00382">
    <property type="entry name" value="AAA"/>
    <property type="match status" value="1"/>
</dbReference>
<gene>
    <name evidence="4" type="primary">g2943</name>
    <name evidence="4" type="ORF">VP750_LOCUS2517</name>
</gene>
<accession>A0ABP1FRT5</accession>
<comment type="similarity">
    <text evidence="1">Belongs to the helicase family.</text>
</comment>
<keyword evidence="1" id="KW-0547">Nucleotide-binding</keyword>
<keyword evidence="1" id="KW-0067">ATP-binding</keyword>
<dbReference type="SUPFAM" id="SSF52540">
    <property type="entry name" value="P-loop containing nucleoside triphosphate hydrolases"/>
    <property type="match status" value="2"/>
</dbReference>
<keyword evidence="1" id="KW-0227">DNA damage</keyword>
<dbReference type="InterPro" id="IPR027417">
    <property type="entry name" value="P-loop_NTPase"/>
</dbReference>
<feature type="region of interest" description="Disordered" evidence="2">
    <location>
        <begin position="27"/>
        <end position="66"/>
    </location>
</feature>
<evidence type="ECO:0000259" key="3">
    <source>
        <dbReference type="SMART" id="SM00382"/>
    </source>
</evidence>